<dbReference type="InterPro" id="IPR050982">
    <property type="entry name" value="Auxin_biosynth/cation_transpt"/>
</dbReference>
<evidence type="ECO:0000313" key="2">
    <source>
        <dbReference type="EMBL" id="MCO8274346.1"/>
    </source>
</evidence>
<accession>A0ABT1DXJ4</accession>
<dbReference type="PRINTS" id="PR00368">
    <property type="entry name" value="FADPNR"/>
</dbReference>
<dbReference type="EMBL" id="JAMYJR010000030">
    <property type="protein sequence ID" value="MCO8274346.1"/>
    <property type="molecule type" value="Genomic_DNA"/>
</dbReference>
<dbReference type="InterPro" id="IPR024000">
    <property type="entry name" value="CHP04046_FMN-dependent"/>
</dbReference>
<comment type="caution">
    <text evidence="2">The sequence shown here is derived from an EMBL/GenBank/DDBJ whole genome shotgun (WGS) entry which is preliminary data.</text>
</comment>
<dbReference type="PANTHER" id="PTHR43539:SF78">
    <property type="entry name" value="FLAVIN-CONTAINING MONOOXYGENASE"/>
    <property type="match status" value="1"/>
</dbReference>
<dbReference type="PANTHER" id="PTHR43539">
    <property type="entry name" value="FLAVIN-BINDING MONOOXYGENASE-LIKE PROTEIN (AFU_ORTHOLOGUE AFUA_4G09220)"/>
    <property type="match status" value="1"/>
</dbReference>
<sequence length="430" mass="47487">MSHVSVAVIGGGQAGLAMSWHLRQSGTDHVVLERNRVGHEWRDRRWDSFCLVTPNWQCRLPGYAYSGDDPDGFMSGSEVVTFLEKYAASFDPPLREGVSVSRLRRTGNAFELLTSDSRVTADQVVVATGGYHRPAMPRLAEKFPSGVVQVHSSQYRNADQLPDGDVLVVGTGQSGCQIAEDLHLAGRRVHLAVGSAPRAARRYRGRDTLAWLEEMGHYDKSVHDFGDADEVRLRANHYMTGRGGGRDIDLRRFAQQGMQLHGRLLSVDGVSLTFGDDLARNLDNADAVAEGIKNAIDAYVDRAGLDAPEEPRYEPVWTPGVPVPALPTEQISSVVWATGFHRDHRWIEVPIFDGRGYPTHDRGVTSCPGLYFLGLPWQHTWGSGRFAGVARDAEHLAGRITQARRRRVTDGVSWLAGTPTETYPDLEWAA</sequence>
<gene>
    <name evidence="2" type="ORF">M1L60_27480</name>
</gene>
<name>A0ABT1DXJ4_9ACTN</name>
<dbReference type="PRINTS" id="PR00411">
    <property type="entry name" value="PNDRDTASEI"/>
</dbReference>
<dbReference type="SUPFAM" id="SSF51905">
    <property type="entry name" value="FAD/NAD(P)-binding domain"/>
    <property type="match status" value="2"/>
</dbReference>
<dbReference type="Proteomes" id="UP001523369">
    <property type="component" value="Unassembled WGS sequence"/>
</dbReference>
<dbReference type="NCBIfam" id="TIGR04046">
    <property type="entry name" value="MSMEG_0569_nitr"/>
    <property type="match status" value="1"/>
</dbReference>
<proteinExistence type="predicted"/>
<keyword evidence="3" id="KW-1185">Reference proteome</keyword>
<evidence type="ECO:0000313" key="3">
    <source>
        <dbReference type="Proteomes" id="UP001523369"/>
    </source>
</evidence>
<dbReference type="RefSeq" id="WP_253240419.1">
    <property type="nucleotide sequence ID" value="NZ_JAMYJR010000030.1"/>
</dbReference>
<organism evidence="2 3">
    <name type="scientific">Paractinoplanes aksuensis</name>
    <dbReference type="NCBI Taxonomy" id="2939490"/>
    <lineage>
        <taxon>Bacteria</taxon>
        <taxon>Bacillati</taxon>
        <taxon>Actinomycetota</taxon>
        <taxon>Actinomycetes</taxon>
        <taxon>Micromonosporales</taxon>
        <taxon>Micromonosporaceae</taxon>
        <taxon>Paractinoplanes</taxon>
    </lineage>
</organism>
<dbReference type="Gene3D" id="3.50.50.60">
    <property type="entry name" value="FAD/NAD(P)-binding domain"/>
    <property type="match status" value="2"/>
</dbReference>
<protein>
    <submittedName>
        <fullName evidence="2">MSMEG_0569 family flavin-dependent oxidoreductase</fullName>
    </submittedName>
</protein>
<evidence type="ECO:0000256" key="1">
    <source>
        <dbReference type="ARBA" id="ARBA00023002"/>
    </source>
</evidence>
<dbReference type="Pfam" id="PF13738">
    <property type="entry name" value="Pyr_redox_3"/>
    <property type="match status" value="1"/>
</dbReference>
<reference evidence="2 3" key="1">
    <citation type="submission" date="2022-06" db="EMBL/GenBank/DDBJ databases">
        <title>New Species of the Genus Actinoplanes, ActinopZanes ferrugineus.</title>
        <authorList>
            <person name="Ding P."/>
        </authorList>
    </citation>
    <scope>NUCLEOTIDE SEQUENCE [LARGE SCALE GENOMIC DNA]</scope>
    <source>
        <strain evidence="2 3">TRM88003</strain>
    </source>
</reference>
<keyword evidence="1" id="KW-0560">Oxidoreductase</keyword>
<dbReference type="InterPro" id="IPR036188">
    <property type="entry name" value="FAD/NAD-bd_sf"/>
</dbReference>